<dbReference type="PROSITE" id="PS52050">
    <property type="entry name" value="WYL"/>
    <property type="match status" value="1"/>
</dbReference>
<gene>
    <name evidence="4" type="ORF">AVDCRST_MAG36-99</name>
</gene>
<dbReference type="Pfam" id="PF13625">
    <property type="entry name" value="Helicase_C_3"/>
    <property type="match status" value="1"/>
</dbReference>
<keyword evidence="4" id="KW-0238">DNA-binding</keyword>
<feature type="compositionally biased region" description="Low complexity" evidence="1">
    <location>
        <begin position="675"/>
        <end position="684"/>
    </location>
</feature>
<evidence type="ECO:0000259" key="2">
    <source>
        <dbReference type="Pfam" id="PF13280"/>
    </source>
</evidence>
<evidence type="ECO:0000256" key="1">
    <source>
        <dbReference type="SAM" id="MobiDB-lite"/>
    </source>
</evidence>
<dbReference type="EMBL" id="CADCUH010000008">
    <property type="protein sequence ID" value="CAA9315685.1"/>
    <property type="molecule type" value="Genomic_DNA"/>
</dbReference>
<dbReference type="InterPro" id="IPR026881">
    <property type="entry name" value="WYL_dom"/>
</dbReference>
<evidence type="ECO:0000313" key="4">
    <source>
        <dbReference type="EMBL" id="CAA9315685.1"/>
    </source>
</evidence>
<sequence length="792" mass="83074">MPATAPPVAPPRTLADQLRGWPDDRLAALLAARPDLVVPAPQNSAQLASRASTRASVLRALDQLTRLELVVLDALAALDGRAPLSRLRAVVHAGTPGFDAVLTRVRDLALVWGEDDDLRLVSAVTETLATTVSGLGPAAGVLLGGHGPERLAGLLADLGERSTGDRGADLDRVAAVLADPAVVARLRAEVDPAAREVLDHLDATGPAGTTEEAQATPRVATARTPVEQLLARALVLPQDRRHVAVPREVGTALRSGRTTRDPADRPPALDTAERSARLVDSAAAGAAHELVHRVETLLEHLAEHAPVVLRQGGLAKRDLRAVAGVLGVDERVAALHVEVAAAAGLLARGSGPGADVVWLPTAEYDGWSAAPAAQRWERLAAAWLTSPRLFGIVGGRLADKPVNALAPELERVWVADTRRALLTELGRLEPGRVLADAESLVARLEWLRPRRPAGRADAVRWGLEEAAVLGVVGLGGLAGHGRALLEQSGAAAAALEPLLPAPVDHVLIQGDLTAVAPGPLEDALARDLAAVAEVESRGGATVYRFTPASVRHAFDLGWSALEVHEALGRAVAAAGGRTEVPQALEYLVDDVARTFGRVRVGSVEAFLRSDDETALAALVHDPRAAALGLRRIAPTVLVSSTPLDVLLPRLRTLGASPVVEGPDGVVHVARREPARAPSARSSTPPLEPPAPSPARAAATVTALRAGDRATELRPGAATRQSPAATLTVLREAAEAGWTVWIGYVDKDGSALDRLVHPERVEGGWLRAFDQRSDQVRSFAVHRISSVRPVEHS</sequence>
<feature type="domain" description="WYL" evidence="2">
    <location>
        <begin position="725"/>
        <end position="787"/>
    </location>
</feature>
<evidence type="ECO:0000259" key="3">
    <source>
        <dbReference type="Pfam" id="PF13625"/>
    </source>
</evidence>
<proteinExistence type="predicted"/>
<dbReference type="InterPro" id="IPR032830">
    <property type="entry name" value="XPB/Ssl2_N"/>
</dbReference>
<dbReference type="Pfam" id="PF13280">
    <property type="entry name" value="WYL"/>
    <property type="match status" value="1"/>
</dbReference>
<dbReference type="AlphaFoldDB" id="A0A6J4KWB4"/>
<feature type="region of interest" description="Disordered" evidence="1">
    <location>
        <begin position="672"/>
        <end position="697"/>
    </location>
</feature>
<organism evidence="4">
    <name type="scientific">uncultured Nocardioidaceae bacterium</name>
    <dbReference type="NCBI Taxonomy" id="253824"/>
    <lineage>
        <taxon>Bacteria</taxon>
        <taxon>Bacillati</taxon>
        <taxon>Actinomycetota</taxon>
        <taxon>Actinomycetes</taxon>
        <taxon>Propionibacteriales</taxon>
        <taxon>Nocardioidaceae</taxon>
        <taxon>environmental samples</taxon>
    </lineage>
</organism>
<accession>A0A6J4KWB4</accession>
<reference evidence="4" key="1">
    <citation type="submission" date="2020-02" db="EMBL/GenBank/DDBJ databases">
        <authorList>
            <person name="Meier V. D."/>
        </authorList>
    </citation>
    <scope>NUCLEOTIDE SEQUENCE</scope>
    <source>
        <strain evidence="4">AVDCRST_MAG36</strain>
    </source>
</reference>
<feature type="domain" description="Helicase XPB/Ssl2 N-terminal" evidence="3">
    <location>
        <begin position="506"/>
        <end position="633"/>
    </location>
</feature>
<name>A0A6J4KWB4_9ACTN</name>
<protein>
    <submittedName>
        <fullName evidence="4">DNA-binding protein</fullName>
    </submittedName>
</protein>
<dbReference type="GO" id="GO:0003677">
    <property type="term" value="F:DNA binding"/>
    <property type="evidence" value="ECO:0007669"/>
    <property type="project" value="UniProtKB-KW"/>
</dbReference>